<dbReference type="Proteomes" id="UP001165064">
    <property type="component" value="Unassembled WGS sequence"/>
</dbReference>
<proteinExistence type="predicted"/>
<protein>
    <submittedName>
        <fullName evidence="1">Unnamed protein product</fullName>
    </submittedName>
</protein>
<reference evidence="1" key="1">
    <citation type="submission" date="2023-04" db="EMBL/GenBank/DDBJ databases">
        <title>Ambrosiozyma monospora NBRC 10751.</title>
        <authorList>
            <person name="Ichikawa N."/>
            <person name="Sato H."/>
            <person name="Tonouchi N."/>
        </authorList>
    </citation>
    <scope>NUCLEOTIDE SEQUENCE</scope>
    <source>
        <strain evidence="1">NBRC 10751</strain>
    </source>
</reference>
<evidence type="ECO:0000313" key="2">
    <source>
        <dbReference type="Proteomes" id="UP001165064"/>
    </source>
</evidence>
<name>A0ACB5TUU9_AMBMO</name>
<accession>A0ACB5TUU9</accession>
<comment type="caution">
    <text evidence="1">The sequence shown here is derived from an EMBL/GenBank/DDBJ whole genome shotgun (WGS) entry which is preliminary data.</text>
</comment>
<gene>
    <name evidence="1" type="ORF">Amon02_000984700</name>
</gene>
<evidence type="ECO:0000313" key="1">
    <source>
        <dbReference type="EMBL" id="GME95905.1"/>
    </source>
</evidence>
<organism evidence="1 2">
    <name type="scientific">Ambrosiozyma monospora</name>
    <name type="common">Yeast</name>
    <name type="synonym">Endomycopsis monosporus</name>
    <dbReference type="NCBI Taxonomy" id="43982"/>
    <lineage>
        <taxon>Eukaryota</taxon>
        <taxon>Fungi</taxon>
        <taxon>Dikarya</taxon>
        <taxon>Ascomycota</taxon>
        <taxon>Saccharomycotina</taxon>
        <taxon>Pichiomycetes</taxon>
        <taxon>Pichiales</taxon>
        <taxon>Pichiaceae</taxon>
        <taxon>Ambrosiozyma</taxon>
    </lineage>
</organism>
<keyword evidence="2" id="KW-1185">Reference proteome</keyword>
<dbReference type="EMBL" id="BSXS01009575">
    <property type="protein sequence ID" value="GME95905.1"/>
    <property type="molecule type" value="Genomic_DNA"/>
</dbReference>
<sequence length="207" mass="22738">MVNLHTQISTLLLLLPSTLVNAWSPTDSYAPGEVDCPSYLDDSQYDSDTFKGLTRAANSISDAEKDWISNRDEVTIENLKWFLSVSNMTDFDTTAYLQNVTDNNATYIPRIGISFSGGGYRAMLTAAGELSGLDNRTEGCSEHGLPILQAASYISGLSGGSWFLSTLVFNNWTSVQDIVDQNGQDDAIWDLEHSILTPGEKPVLKYH</sequence>